<dbReference type="SUPFAM" id="SSF46689">
    <property type="entry name" value="Homeodomain-like"/>
    <property type="match status" value="1"/>
</dbReference>
<gene>
    <name evidence="2" type="ORF">H9761_17465</name>
</gene>
<dbReference type="InterPro" id="IPR014875">
    <property type="entry name" value="Mor_transcription_activator"/>
</dbReference>
<feature type="domain" description="Mor transcription activator" evidence="1">
    <location>
        <begin position="10"/>
        <end position="96"/>
    </location>
</feature>
<evidence type="ECO:0000259" key="1">
    <source>
        <dbReference type="Pfam" id="PF08765"/>
    </source>
</evidence>
<dbReference type="PANTHER" id="PTHR37812">
    <property type="entry name" value="MU-LIKE PROPHAGE FLUMU PROTEIN C"/>
    <property type="match status" value="1"/>
</dbReference>
<dbReference type="Pfam" id="PF08765">
    <property type="entry name" value="Mor"/>
    <property type="match status" value="1"/>
</dbReference>
<comment type="caution">
    <text evidence="2">The sequence shown here is derived from an EMBL/GenBank/DDBJ whole genome shotgun (WGS) entry which is preliminary data.</text>
</comment>
<dbReference type="InterPro" id="IPR052411">
    <property type="entry name" value="c-mor_Regulatory_Protein"/>
</dbReference>
<dbReference type="InterPro" id="IPR049739">
    <property type="entry name" value="YraL-like"/>
</dbReference>
<evidence type="ECO:0000313" key="2">
    <source>
        <dbReference type="EMBL" id="HJC25459.1"/>
    </source>
</evidence>
<proteinExistence type="predicted"/>
<organism evidence="2 3">
    <name type="scientific">Candidatus Eisenbergiella merdavium</name>
    <dbReference type="NCBI Taxonomy" id="2838551"/>
    <lineage>
        <taxon>Bacteria</taxon>
        <taxon>Bacillati</taxon>
        <taxon>Bacillota</taxon>
        <taxon>Clostridia</taxon>
        <taxon>Lachnospirales</taxon>
        <taxon>Lachnospiraceae</taxon>
        <taxon>Eisenbergiella</taxon>
    </lineage>
</organism>
<dbReference type="Gene3D" id="1.10.10.60">
    <property type="entry name" value="Homeodomain-like"/>
    <property type="match status" value="1"/>
</dbReference>
<sequence length="102" mass="11716">MGYRKASDVLPQELVAEIQKYVDGQILYIPRKCEAHSGWGENSGLRARLEARDGRIYDGYASGKTIPELSEEYFLSEKSIQRIIRKRRPSQAEKQKEGTQIE</sequence>
<dbReference type="EMBL" id="DWWS01000065">
    <property type="protein sequence ID" value="HJC25459.1"/>
    <property type="molecule type" value="Genomic_DNA"/>
</dbReference>
<accession>A0A9D2NKM4</accession>
<dbReference type="NCBIfam" id="NF040785">
    <property type="entry name" value="CD3324_fam"/>
    <property type="match status" value="1"/>
</dbReference>
<reference evidence="2" key="2">
    <citation type="submission" date="2021-04" db="EMBL/GenBank/DDBJ databases">
        <authorList>
            <person name="Gilroy R."/>
        </authorList>
    </citation>
    <scope>NUCLEOTIDE SEQUENCE</scope>
    <source>
        <strain evidence="2">USAMLcec2-132</strain>
    </source>
</reference>
<reference evidence="2" key="1">
    <citation type="journal article" date="2021" name="PeerJ">
        <title>Extensive microbial diversity within the chicken gut microbiome revealed by metagenomics and culture.</title>
        <authorList>
            <person name="Gilroy R."/>
            <person name="Ravi A."/>
            <person name="Getino M."/>
            <person name="Pursley I."/>
            <person name="Horton D.L."/>
            <person name="Alikhan N.F."/>
            <person name="Baker D."/>
            <person name="Gharbi K."/>
            <person name="Hall N."/>
            <person name="Watson M."/>
            <person name="Adriaenssens E.M."/>
            <person name="Foster-Nyarko E."/>
            <person name="Jarju S."/>
            <person name="Secka A."/>
            <person name="Antonio M."/>
            <person name="Oren A."/>
            <person name="Chaudhuri R.R."/>
            <person name="La Ragione R."/>
            <person name="Hildebrand F."/>
            <person name="Pallen M.J."/>
        </authorList>
    </citation>
    <scope>NUCLEOTIDE SEQUENCE</scope>
    <source>
        <strain evidence="2">USAMLcec2-132</strain>
    </source>
</reference>
<protein>
    <recommendedName>
        <fullName evidence="1">Mor transcription activator domain-containing protein</fullName>
    </recommendedName>
</protein>
<dbReference type="InterPro" id="IPR009057">
    <property type="entry name" value="Homeodomain-like_sf"/>
</dbReference>
<evidence type="ECO:0000313" key="3">
    <source>
        <dbReference type="Proteomes" id="UP000823891"/>
    </source>
</evidence>
<dbReference type="AlphaFoldDB" id="A0A9D2NKM4"/>
<name>A0A9D2NKM4_9FIRM</name>
<dbReference type="Proteomes" id="UP000823891">
    <property type="component" value="Unassembled WGS sequence"/>
</dbReference>
<dbReference type="PANTHER" id="PTHR37812:SF1">
    <property type="entry name" value="MU-LIKE PROPHAGE FLUMU PROTEIN C"/>
    <property type="match status" value="1"/>
</dbReference>